<protein>
    <submittedName>
        <fullName evidence="3">Uncharacterized protein</fullName>
    </submittedName>
</protein>
<evidence type="ECO:0000256" key="1">
    <source>
        <dbReference type="SAM" id="MobiDB-lite"/>
    </source>
</evidence>
<dbReference type="EMBL" id="HBGN01011466">
    <property type="protein sequence ID" value="CAD9322983.1"/>
    <property type="molecule type" value="Transcribed_RNA"/>
</dbReference>
<evidence type="ECO:0000313" key="3">
    <source>
        <dbReference type="EMBL" id="CAE4594393.1"/>
    </source>
</evidence>
<accession>A0A6V2CN91</accession>
<evidence type="ECO:0000313" key="2">
    <source>
        <dbReference type="EMBL" id="CAD9322983.1"/>
    </source>
</evidence>
<sequence length="163" mass="17723">MSSRSEMSEPVDADLSTDNEEIRQEVLRAVQAGKSRLFSPQQMLRNAGGIDSASLRELAATVRHTEEHGDESGRDLYCSRFSIGTTHGRVDASEDGISLHIGHIALSKKADFMAVRRLLGLDETVSLPLLGAFLQQLVMPAEDYGCYFQGAAYADICAAECAE</sequence>
<reference evidence="3" key="1">
    <citation type="submission" date="2021-01" db="EMBL/GenBank/DDBJ databases">
        <authorList>
            <person name="Corre E."/>
            <person name="Pelletier E."/>
            <person name="Niang G."/>
            <person name="Scheremetjew M."/>
            <person name="Finn R."/>
            <person name="Kale V."/>
            <person name="Holt S."/>
            <person name="Cochrane G."/>
            <person name="Meng A."/>
            <person name="Brown T."/>
            <person name="Cohen L."/>
        </authorList>
    </citation>
    <scope>NUCLEOTIDE SEQUENCE</scope>
    <source>
        <strain evidence="3">GSO104</strain>
        <strain evidence="2">Pop2</strain>
    </source>
</reference>
<name>A0A6V2CN91_9STRA</name>
<gene>
    <name evidence="3" type="ORF">DBRI00130_LOCUS8187</name>
    <name evidence="2" type="ORF">DBRI1063_LOCUS7307</name>
</gene>
<feature type="region of interest" description="Disordered" evidence="1">
    <location>
        <begin position="1"/>
        <end position="20"/>
    </location>
</feature>
<organism evidence="3">
    <name type="scientific">Ditylum brightwellii</name>
    <dbReference type="NCBI Taxonomy" id="49249"/>
    <lineage>
        <taxon>Eukaryota</taxon>
        <taxon>Sar</taxon>
        <taxon>Stramenopiles</taxon>
        <taxon>Ochrophyta</taxon>
        <taxon>Bacillariophyta</taxon>
        <taxon>Mediophyceae</taxon>
        <taxon>Lithodesmiophycidae</taxon>
        <taxon>Lithodesmiales</taxon>
        <taxon>Lithodesmiaceae</taxon>
        <taxon>Ditylum</taxon>
    </lineage>
</organism>
<feature type="compositionally biased region" description="Acidic residues" evidence="1">
    <location>
        <begin position="9"/>
        <end position="19"/>
    </location>
</feature>
<dbReference type="AlphaFoldDB" id="A0A6V2CN91"/>
<proteinExistence type="predicted"/>
<dbReference type="EMBL" id="HBNS01010143">
    <property type="protein sequence ID" value="CAE4594393.1"/>
    <property type="molecule type" value="Transcribed_RNA"/>
</dbReference>